<evidence type="ECO:0000256" key="4">
    <source>
        <dbReference type="PIRSR" id="PIRSR001365-2"/>
    </source>
</evidence>
<dbReference type="EMBL" id="BMZS01000002">
    <property type="protein sequence ID" value="GHD43969.1"/>
    <property type="molecule type" value="Genomic_DNA"/>
</dbReference>
<gene>
    <name evidence="5" type="ORF">GCM10017083_10730</name>
</gene>
<evidence type="ECO:0000313" key="5">
    <source>
        <dbReference type="EMBL" id="GHD43969.1"/>
    </source>
</evidence>
<dbReference type="InterPro" id="IPR013785">
    <property type="entry name" value="Aldolase_TIM"/>
</dbReference>
<dbReference type="CDD" id="cd00408">
    <property type="entry name" value="DHDPS-like"/>
    <property type="match status" value="1"/>
</dbReference>
<proteinExistence type="inferred from homology"/>
<keyword evidence="2 3" id="KW-0456">Lyase</keyword>
<dbReference type="GO" id="GO:0008840">
    <property type="term" value="F:4-hydroxy-tetrahydrodipicolinate synthase activity"/>
    <property type="evidence" value="ECO:0007669"/>
    <property type="project" value="TreeGrafter"/>
</dbReference>
<comment type="similarity">
    <text evidence="1 3">Belongs to the DapA family.</text>
</comment>
<dbReference type="RefSeq" id="WP_189987899.1">
    <property type="nucleotide sequence ID" value="NZ_BMZS01000002.1"/>
</dbReference>
<comment type="caution">
    <text evidence="5">The sequence shown here is derived from an EMBL/GenBank/DDBJ whole genome shotgun (WGS) entry which is preliminary data.</text>
</comment>
<evidence type="ECO:0000313" key="6">
    <source>
        <dbReference type="Proteomes" id="UP000630353"/>
    </source>
</evidence>
<feature type="binding site" evidence="4">
    <location>
        <position position="215"/>
    </location>
    <ligand>
        <name>pyruvate</name>
        <dbReference type="ChEBI" id="CHEBI:15361"/>
    </ligand>
</feature>
<dbReference type="PIRSF" id="PIRSF001365">
    <property type="entry name" value="DHDPS"/>
    <property type="match status" value="1"/>
</dbReference>
<dbReference type="Gene3D" id="3.20.20.70">
    <property type="entry name" value="Aldolase class I"/>
    <property type="match status" value="1"/>
</dbReference>
<evidence type="ECO:0000256" key="2">
    <source>
        <dbReference type="ARBA" id="ARBA00023239"/>
    </source>
</evidence>
<reference evidence="5" key="2">
    <citation type="submission" date="2020-09" db="EMBL/GenBank/DDBJ databases">
        <authorList>
            <person name="Sun Q."/>
            <person name="Kim S."/>
        </authorList>
    </citation>
    <scope>NUCLEOTIDE SEQUENCE</scope>
    <source>
        <strain evidence="5">KCTC 42651</strain>
    </source>
</reference>
<dbReference type="AlphaFoldDB" id="A0A918XQ66"/>
<dbReference type="Proteomes" id="UP000630353">
    <property type="component" value="Unassembled WGS sequence"/>
</dbReference>
<organism evidence="5 6">
    <name type="scientific">Thalassobaculum fulvum</name>
    <dbReference type="NCBI Taxonomy" id="1633335"/>
    <lineage>
        <taxon>Bacteria</taxon>
        <taxon>Pseudomonadati</taxon>
        <taxon>Pseudomonadota</taxon>
        <taxon>Alphaproteobacteria</taxon>
        <taxon>Rhodospirillales</taxon>
        <taxon>Thalassobaculaceae</taxon>
        <taxon>Thalassobaculum</taxon>
    </lineage>
</organism>
<evidence type="ECO:0000256" key="1">
    <source>
        <dbReference type="ARBA" id="ARBA00007592"/>
    </source>
</evidence>
<protein>
    <submittedName>
        <fullName evidence="5">Dihydrodipicolinate synthase family protein</fullName>
    </submittedName>
</protein>
<reference evidence="5" key="1">
    <citation type="journal article" date="2014" name="Int. J. Syst. Evol. Microbiol.">
        <title>Complete genome sequence of Corynebacterium casei LMG S-19264T (=DSM 44701T), isolated from a smear-ripened cheese.</title>
        <authorList>
            <consortium name="US DOE Joint Genome Institute (JGI-PGF)"/>
            <person name="Walter F."/>
            <person name="Albersmeier A."/>
            <person name="Kalinowski J."/>
            <person name="Ruckert C."/>
        </authorList>
    </citation>
    <scope>NUCLEOTIDE SEQUENCE</scope>
    <source>
        <strain evidence="5">KCTC 42651</strain>
    </source>
</reference>
<dbReference type="SMART" id="SM01130">
    <property type="entry name" value="DHDPS"/>
    <property type="match status" value="1"/>
</dbReference>
<dbReference type="PANTHER" id="PTHR12128:SF66">
    <property type="entry name" value="4-HYDROXY-2-OXOGLUTARATE ALDOLASE, MITOCHONDRIAL"/>
    <property type="match status" value="1"/>
</dbReference>
<evidence type="ECO:0000256" key="3">
    <source>
        <dbReference type="PIRNR" id="PIRNR001365"/>
    </source>
</evidence>
<dbReference type="PANTHER" id="PTHR12128">
    <property type="entry name" value="DIHYDRODIPICOLINATE SYNTHASE"/>
    <property type="match status" value="1"/>
</dbReference>
<dbReference type="Pfam" id="PF00701">
    <property type="entry name" value="DHDPS"/>
    <property type="match status" value="1"/>
</dbReference>
<accession>A0A918XQ66</accession>
<dbReference type="InterPro" id="IPR002220">
    <property type="entry name" value="DapA-like"/>
</dbReference>
<name>A0A918XQ66_9PROT</name>
<sequence length="308" mass="32765">MPAPVMPNSGIYPIAPTPFTETGEVDLDGQKRVLDCMIDQGVDGICILANYSEQFLLSDAERDTLLDLCLTHVAGRVPVIVTTSHFSTRLAAERSKRAAEAGASMLMLMPPYHGTALKADEKGIVEHFAAVAEASGLPIMVQDAPLSGVTLSVPFLVRLGQAVPQVTHFKVETAGAAAKLRTLIEAGGAAIKGPFDGEESITLMADLDAGATGTMCSALLPDLIKPVVTEHLAGRRDEAARIYARILPLINYENRQCGLRATKTAMMEGGVIKSDAVRHPLEPLHPATKAGLLELAREADVLALRWGK</sequence>
<dbReference type="GO" id="GO:0005829">
    <property type="term" value="C:cytosol"/>
    <property type="evidence" value="ECO:0007669"/>
    <property type="project" value="TreeGrafter"/>
</dbReference>
<dbReference type="SUPFAM" id="SSF51569">
    <property type="entry name" value="Aldolase"/>
    <property type="match status" value="1"/>
</dbReference>
<keyword evidence="6" id="KW-1185">Reference proteome</keyword>